<evidence type="ECO:0000256" key="8">
    <source>
        <dbReference type="ARBA" id="ARBA00022982"/>
    </source>
</evidence>
<dbReference type="AlphaFoldDB" id="A0A154P5L5"/>
<evidence type="ECO:0000256" key="10">
    <source>
        <dbReference type="ARBA" id="ARBA00023136"/>
    </source>
</evidence>
<sequence>TTGLTGLDVCKNPHQQLTILYAKILRILGSLPAEFAYRKHTEKLIKERSSIVEQNPDVAAVEEKIGCGQIEEIIMQAKNECTLATSMVKWKPWENLVEEAPKYQWTWPPHK</sequence>
<dbReference type="PANTHER" id="PTHR12653:SF0">
    <property type="entry name" value="NADH DEHYDROGENASE [UBIQUINONE] 1 ALPHA SUBCOMPLEX SUBUNIT 5"/>
    <property type="match status" value="1"/>
</dbReference>
<keyword evidence="11" id="KW-0830">Ubiquinone</keyword>
<comment type="similarity">
    <text evidence="3">Belongs to the complex I NDUFA5 subunit family.</text>
</comment>
<keyword evidence="8" id="KW-0249">Electron transport</keyword>
<evidence type="ECO:0000256" key="3">
    <source>
        <dbReference type="ARBA" id="ARBA00010261"/>
    </source>
</evidence>
<evidence type="ECO:0000313" key="12">
    <source>
        <dbReference type="Proteomes" id="UP000076502"/>
    </source>
</evidence>
<dbReference type="EMBL" id="KQ434809">
    <property type="protein sequence ID" value="KZC06420.1"/>
    <property type="molecule type" value="Genomic_DNA"/>
</dbReference>
<dbReference type="OrthoDB" id="286811at2759"/>
<comment type="subunit">
    <text evidence="4">Complex I is composed of 45 different subunits.</text>
</comment>
<evidence type="ECO:0000256" key="9">
    <source>
        <dbReference type="ARBA" id="ARBA00023128"/>
    </source>
</evidence>
<comment type="subcellular location">
    <subcellularLocation>
        <location evidence="2">Mitochondrion inner membrane</location>
        <topology evidence="2">Peripheral membrane protein</topology>
        <orientation evidence="2">Matrix side</orientation>
    </subcellularLocation>
</comment>
<keyword evidence="7" id="KW-0999">Mitochondrion inner membrane</keyword>
<evidence type="ECO:0000256" key="1">
    <source>
        <dbReference type="ARBA" id="ARBA00003195"/>
    </source>
</evidence>
<dbReference type="Proteomes" id="UP000076502">
    <property type="component" value="Unassembled WGS sequence"/>
</dbReference>
<keyword evidence="5" id="KW-0813">Transport</keyword>
<proteinExistence type="inferred from homology"/>
<feature type="non-terminal residue" evidence="11">
    <location>
        <position position="111"/>
    </location>
</feature>
<dbReference type="STRING" id="178035.A0A154P5L5"/>
<evidence type="ECO:0000256" key="2">
    <source>
        <dbReference type="ARBA" id="ARBA00004443"/>
    </source>
</evidence>
<comment type="function">
    <text evidence="1">Accessory subunit of the mitochondrial membrane respiratory chain NADH dehydrogenase (Complex I), that is believed not to be involved in catalysis. Complex I functions in the transfer of electrons from NADH to the respiratory chain. The immediate electron acceptor for the enzyme is believed to be ubiquinone.</text>
</comment>
<keyword evidence="9" id="KW-0496">Mitochondrion</keyword>
<dbReference type="Pfam" id="PF04716">
    <property type="entry name" value="ETC_C1_NDUFA5"/>
    <property type="match status" value="1"/>
</dbReference>
<name>A0A154P5L5_DUFNO</name>
<dbReference type="PANTHER" id="PTHR12653">
    <property type="entry name" value="NADH-UBIQUINONE OXIDOREDUCTASE 13 KD-B SUBUNIT"/>
    <property type="match status" value="1"/>
</dbReference>
<evidence type="ECO:0000256" key="6">
    <source>
        <dbReference type="ARBA" id="ARBA00022660"/>
    </source>
</evidence>
<protein>
    <submittedName>
        <fullName evidence="11">NADH dehydrogenase [ubiquinone] 1 alpha subcomplex subunit 5</fullName>
    </submittedName>
</protein>
<accession>A0A154P5L5</accession>
<reference evidence="11 12" key="1">
    <citation type="submission" date="2015-07" db="EMBL/GenBank/DDBJ databases">
        <title>The genome of Dufourea novaeangliae.</title>
        <authorList>
            <person name="Pan H."/>
            <person name="Kapheim K."/>
        </authorList>
    </citation>
    <scope>NUCLEOTIDE SEQUENCE [LARGE SCALE GENOMIC DNA]</scope>
    <source>
        <strain evidence="11">0120121106</strain>
        <tissue evidence="11">Whole body</tissue>
    </source>
</reference>
<gene>
    <name evidence="11" type="ORF">WN55_10330</name>
</gene>
<evidence type="ECO:0000256" key="5">
    <source>
        <dbReference type="ARBA" id="ARBA00022448"/>
    </source>
</evidence>
<feature type="non-terminal residue" evidence="11">
    <location>
        <position position="1"/>
    </location>
</feature>
<keyword evidence="12" id="KW-1185">Reference proteome</keyword>
<evidence type="ECO:0000256" key="4">
    <source>
        <dbReference type="ARBA" id="ARBA00011533"/>
    </source>
</evidence>
<dbReference type="GO" id="GO:0022904">
    <property type="term" value="P:respiratory electron transport chain"/>
    <property type="evidence" value="ECO:0007669"/>
    <property type="project" value="InterPro"/>
</dbReference>
<evidence type="ECO:0000256" key="7">
    <source>
        <dbReference type="ARBA" id="ARBA00022792"/>
    </source>
</evidence>
<dbReference type="GO" id="GO:0005743">
    <property type="term" value="C:mitochondrial inner membrane"/>
    <property type="evidence" value="ECO:0007669"/>
    <property type="project" value="UniProtKB-SubCell"/>
</dbReference>
<dbReference type="InterPro" id="IPR006806">
    <property type="entry name" value="NDUFA5"/>
</dbReference>
<keyword evidence="10" id="KW-0472">Membrane</keyword>
<organism evidence="11 12">
    <name type="scientific">Dufourea novaeangliae</name>
    <name type="common">Sweat bee</name>
    <dbReference type="NCBI Taxonomy" id="178035"/>
    <lineage>
        <taxon>Eukaryota</taxon>
        <taxon>Metazoa</taxon>
        <taxon>Ecdysozoa</taxon>
        <taxon>Arthropoda</taxon>
        <taxon>Hexapoda</taxon>
        <taxon>Insecta</taxon>
        <taxon>Pterygota</taxon>
        <taxon>Neoptera</taxon>
        <taxon>Endopterygota</taxon>
        <taxon>Hymenoptera</taxon>
        <taxon>Apocrita</taxon>
        <taxon>Aculeata</taxon>
        <taxon>Apoidea</taxon>
        <taxon>Anthophila</taxon>
        <taxon>Halictidae</taxon>
        <taxon>Rophitinae</taxon>
        <taxon>Dufourea</taxon>
    </lineage>
</organism>
<evidence type="ECO:0000313" key="11">
    <source>
        <dbReference type="EMBL" id="KZC06420.1"/>
    </source>
</evidence>
<keyword evidence="6" id="KW-0679">Respiratory chain</keyword>